<dbReference type="PANTHER" id="PTHR23080">
    <property type="entry name" value="THAP DOMAIN PROTEIN"/>
    <property type="match status" value="1"/>
</dbReference>
<comment type="caution">
    <text evidence="3">The sequence shown here is derived from an EMBL/GenBank/DDBJ whole genome shotgun (WGS) entry which is preliminary data.</text>
</comment>
<dbReference type="Pfam" id="PF13613">
    <property type="entry name" value="HTH_Tnp_4"/>
    <property type="match status" value="1"/>
</dbReference>
<feature type="region of interest" description="Disordered" evidence="1">
    <location>
        <begin position="1"/>
        <end position="33"/>
    </location>
</feature>
<evidence type="ECO:0000256" key="1">
    <source>
        <dbReference type="SAM" id="MobiDB-lite"/>
    </source>
</evidence>
<reference evidence="3" key="1">
    <citation type="submission" date="2019-08" db="EMBL/GenBank/DDBJ databases">
        <title>The improved chromosome-level genome for the pearl oyster Pinctada fucata martensii using PacBio sequencing and Hi-C.</title>
        <authorList>
            <person name="Zheng Z."/>
        </authorList>
    </citation>
    <scope>NUCLEOTIDE SEQUENCE</scope>
    <source>
        <strain evidence="3">ZZ-2019</strain>
        <tissue evidence="3">Adductor muscle</tissue>
    </source>
</reference>
<dbReference type="Proteomes" id="UP001186944">
    <property type="component" value="Unassembled WGS sequence"/>
</dbReference>
<gene>
    <name evidence="3" type="ORF">FSP39_022010</name>
</gene>
<accession>A0AA89C653</accession>
<proteinExistence type="predicted"/>
<name>A0AA89C653_PINIB</name>
<keyword evidence="4" id="KW-1185">Reference proteome</keyword>
<organism evidence="3 4">
    <name type="scientific">Pinctada imbricata</name>
    <name type="common">Atlantic pearl-oyster</name>
    <name type="synonym">Pinctada martensii</name>
    <dbReference type="NCBI Taxonomy" id="66713"/>
    <lineage>
        <taxon>Eukaryota</taxon>
        <taxon>Metazoa</taxon>
        <taxon>Spiralia</taxon>
        <taxon>Lophotrochozoa</taxon>
        <taxon>Mollusca</taxon>
        <taxon>Bivalvia</taxon>
        <taxon>Autobranchia</taxon>
        <taxon>Pteriomorphia</taxon>
        <taxon>Pterioida</taxon>
        <taxon>Pterioidea</taxon>
        <taxon>Pteriidae</taxon>
        <taxon>Pinctada</taxon>
    </lineage>
</organism>
<evidence type="ECO:0000313" key="3">
    <source>
        <dbReference type="EMBL" id="KAK3107777.1"/>
    </source>
</evidence>
<sequence>MSDNATQRSPVKRKHRDFHGVPNSKSSRESFLTMPSQPAAENVNYICTSFSGFCISFASVQLTRDADVNFYTGIKNCEVFQFIFDHLAVKARNMQYWRGDKQTGKKTPVRYRSEVGSTTHYGRPGPSRKLPLEHEFLLVLMRLRLALLVHDLAFRFQISDTLVSSIFVTWMRLMRLELSHLIIWPSKDVIRANLPE</sequence>
<dbReference type="InterPro" id="IPR027805">
    <property type="entry name" value="Transposase_HTH_dom"/>
</dbReference>
<dbReference type="EMBL" id="VSWD01000002">
    <property type="protein sequence ID" value="KAK3107777.1"/>
    <property type="molecule type" value="Genomic_DNA"/>
</dbReference>
<feature type="compositionally biased region" description="Polar residues" evidence="1">
    <location>
        <begin position="23"/>
        <end position="33"/>
    </location>
</feature>
<evidence type="ECO:0000259" key="2">
    <source>
        <dbReference type="Pfam" id="PF13613"/>
    </source>
</evidence>
<evidence type="ECO:0000313" key="4">
    <source>
        <dbReference type="Proteomes" id="UP001186944"/>
    </source>
</evidence>
<feature type="domain" description="Transposase Helix-turn-helix" evidence="2">
    <location>
        <begin position="128"/>
        <end position="178"/>
    </location>
</feature>
<dbReference type="AlphaFoldDB" id="A0AA89C653"/>
<protein>
    <recommendedName>
        <fullName evidence="2">Transposase Helix-turn-helix domain-containing protein</fullName>
    </recommendedName>
</protein>